<dbReference type="EMBL" id="BKCJ011072942">
    <property type="protein sequence ID" value="GFC79979.1"/>
    <property type="molecule type" value="Genomic_DNA"/>
</dbReference>
<reference evidence="1" key="1">
    <citation type="journal article" date="2019" name="Sci. Rep.">
        <title>Draft genome of Tanacetum cinerariifolium, the natural source of mosquito coil.</title>
        <authorList>
            <person name="Yamashiro T."/>
            <person name="Shiraishi A."/>
            <person name="Satake H."/>
            <person name="Nakayama K."/>
        </authorList>
    </citation>
    <scope>NUCLEOTIDE SEQUENCE</scope>
</reference>
<accession>A0A699QXR1</accession>
<feature type="non-terminal residue" evidence="1">
    <location>
        <position position="67"/>
    </location>
</feature>
<comment type="caution">
    <text evidence="1">The sequence shown here is derived from an EMBL/GenBank/DDBJ whole genome shotgun (WGS) entry which is preliminary data.</text>
</comment>
<gene>
    <name evidence="1" type="ORF">Tci_851949</name>
</gene>
<evidence type="ECO:0000313" key="1">
    <source>
        <dbReference type="EMBL" id="GFC79979.1"/>
    </source>
</evidence>
<sequence>MGDVGNTRCGLTSSKDGIAIAETSNLDSMGMACLGISSEHTSMDDVVNTGVVHENSQDGIACNKGGR</sequence>
<dbReference type="AlphaFoldDB" id="A0A699QXR1"/>
<organism evidence="1">
    <name type="scientific">Tanacetum cinerariifolium</name>
    <name type="common">Dalmatian daisy</name>
    <name type="synonym">Chrysanthemum cinerariifolium</name>
    <dbReference type="NCBI Taxonomy" id="118510"/>
    <lineage>
        <taxon>Eukaryota</taxon>
        <taxon>Viridiplantae</taxon>
        <taxon>Streptophyta</taxon>
        <taxon>Embryophyta</taxon>
        <taxon>Tracheophyta</taxon>
        <taxon>Spermatophyta</taxon>
        <taxon>Magnoliopsida</taxon>
        <taxon>eudicotyledons</taxon>
        <taxon>Gunneridae</taxon>
        <taxon>Pentapetalae</taxon>
        <taxon>asterids</taxon>
        <taxon>campanulids</taxon>
        <taxon>Asterales</taxon>
        <taxon>Asteraceae</taxon>
        <taxon>Asteroideae</taxon>
        <taxon>Anthemideae</taxon>
        <taxon>Anthemidinae</taxon>
        <taxon>Tanacetum</taxon>
    </lineage>
</organism>
<name>A0A699QXR1_TANCI</name>
<proteinExistence type="predicted"/>
<protein>
    <submittedName>
        <fullName evidence="1">Uncharacterized protein</fullName>
    </submittedName>
</protein>